<dbReference type="RefSeq" id="XP_042914915.1">
    <property type="nucleotide sequence ID" value="XM_043072456.1"/>
</dbReference>
<feature type="region of interest" description="Disordered" evidence="1">
    <location>
        <begin position="479"/>
        <end position="530"/>
    </location>
</feature>
<dbReference type="AlphaFoldDB" id="A0A2K3CR38"/>
<feature type="compositionally biased region" description="Gly residues" evidence="1">
    <location>
        <begin position="207"/>
        <end position="235"/>
    </location>
</feature>
<organism evidence="2 3">
    <name type="scientific">Chlamydomonas reinhardtii</name>
    <name type="common">Chlamydomonas smithii</name>
    <dbReference type="NCBI Taxonomy" id="3055"/>
    <lineage>
        <taxon>Eukaryota</taxon>
        <taxon>Viridiplantae</taxon>
        <taxon>Chlorophyta</taxon>
        <taxon>core chlorophytes</taxon>
        <taxon>Chlorophyceae</taxon>
        <taxon>CS clade</taxon>
        <taxon>Chlamydomonadales</taxon>
        <taxon>Chlamydomonadaceae</taxon>
        <taxon>Chlamydomonas</taxon>
    </lineage>
</organism>
<feature type="compositionally biased region" description="Pro residues" evidence="1">
    <location>
        <begin position="439"/>
        <end position="449"/>
    </location>
</feature>
<feature type="compositionally biased region" description="Basic and acidic residues" evidence="1">
    <location>
        <begin position="240"/>
        <end position="255"/>
    </location>
</feature>
<dbReference type="Proteomes" id="UP000006906">
    <property type="component" value="Chromosome 17"/>
</dbReference>
<feature type="compositionally biased region" description="Basic residues" evidence="1">
    <location>
        <begin position="425"/>
        <end position="435"/>
    </location>
</feature>
<feature type="compositionally biased region" description="Low complexity" evidence="1">
    <location>
        <begin position="902"/>
        <end position="923"/>
    </location>
</feature>
<keyword evidence="3" id="KW-1185">Reference proteome</keyword>
<dbReference type="GeneID" id="5727064"/>
<reference evidence="2 3" key="1">
    <citation type="journal article" date="2007" name="Science">
        <title>The Chlamydomonas genome reveals the evolution of key animal and plant functions.</title>
        <authorList>
            <person name="Merchant S.S."/>
            <person name="Prochnik S.E."/>
            <person name="Vallon O."/>
            <person name="Harris E.H."/>
            <person name="Karpowicz S.J."/>
            <person name="Witman G.B."/>
            <person name="Terry A."/>
            <person name="Salamov A."/>
            <person name="Fritz-Laylin L.K."/>
            <person name="Marechal-Drouard L."/>
            <person name="Marshall W.F."/>
            <person name="Qu L.H."/>
            <person name="Nelson D.R."/>
            <person name="Sanderfoot A.A."/>
            <person name="Spalding M.H."/>
            <person name="Kapitonov V.V."/>
            <person name="Ren Q."/>
            <person name="Ferris P."/>
            <person name="Lindquist E."/>
            <person name="Shapiro H."/>
            <person name="Lucas S.M."/>
            <person name="Grimwood J."/>
            <person name="Schmutz J."/>
            <person name="Cardol P."/>
            <person name="Cerutti H."/>
            <person name="Chanfreau G."/>
            <person name="Chen C.L."/>
            <person name="Cognat V."/>
            <person name="Croft M.T."/>
            <person name="Dent R."/>
            <person name="Dutcher S."/>
            <person name="Fernandez E."/>
            <person name="Fukuzawa H."/>
            <person name="Gonzalez-Ballester D."/>
            <person name="Gonzalez-Halphen D."/>
            <person name="Hallmann A."/>
            <person name="Hanikenne M."/>
            <person name="Hippler M."/>
            <person name="Inwood W."/>
            <person name="Jabbari K."/>
            <person name="Kalanon M."/>
            <person name="Kuras R."/>
            <person name="Lefebvre P.A."/>
            <person name="Lemaire S.D."/>
            <person name="Lobanov A.V."/>
            <person name="Lohr M."/>
            <person name="Manuell A."/>
            <person name="Meier I."/>
            <person name="Mets L."/>
            <person name="Mittag M."/>
            <person name="Mittelmeier T."/>
            <person name="Moroney J.V."/>
            <person name="Moseley J."/>
            <person name="Napoli C."/>
            <person name="Nedelcu A.M."/>
            <person name="Niyogi K."/>
            <person name="Novoselov S.V."/>
            <person name="Paulsen I.T."/>
            <person name="Pazour G."/>
            <person name="Purton S."/>
            <person name="Ral J.P."/>
            <person name="Riano-Pachon D.M."/>
            <person name="Riekhof W."/>
            <person name="Rymarquis L."/>
            <person name="Schroda M."/>
            <person name="Stern D."/>
            <person name="Umen J."/>
            <person name="Willows R."/>
            <person name="Wilson N."/>
            <person name="Zimmer S.L."/>
            <person name="Allmer J."/>
            <person name="Balk J."/>
            <person name="Bisova K."/>
            <person name="Chen C.J."/>
            <person name="Elias M."/>
            <person name="Gendler K."/>
            <person name="Hauser C."/>
            <person name="Lamb M.R."/>
            <person name="Ledford H."/>
            <person name="Long J.C."/>
            <person name="Minagawa J."/>
            <person name="Page M.D."/>
            <person name="Pan J."/>
            <person name="Pootakham W."/>
            <person name="Roje S."/>
            <person name="Rose A."/>
            <person name="Stahlberg E."/>
            <person name="Terauchi A.M."/>
            <person name="Yang P."/>
            <person name="Ball S."/>
            <person name="Bowler C."/>
            <person name="Dieckmann C.L."/>
            <person name="Gladyshev V.N."/>
            <person name="Green P."/>
            <person name="Jorgensen R."/>
            <person name="Mayfield S."/>
            <person name="Mueller-Roeber B."/>
            <person name="Rajamani S."/>
            <person name="Sayre R.T."/>
            <person name="Brokstein P."/>
            <person name="Dubchak I."/>
            <person name="Goodstein D."/>
            <person name="Hornick L."/>
            <person name="Huang Y.W."/>
            <person name="Jhaveri J."/>
            <person name="Luo Y."/>
            <person name="Martinez D."/>
            <person name="Ngau W.C."/>
            <person name="Otillar B."/>
            <person name="Poliakov A."/>
            <person name="Porter A."/>
            <person name="Szajkowski L."/>
            <person name="Werner G."/>
            <person name="Zhou K."/>
            <person name="Grigoriev I.V."/>
            <person name="Rokhsar D.S."/>
            <person name="Grossman A.R."/>
        </authorList>
    </citation>
    <scope>NUCLEOTIDE SEQUENCE [LARGE SCALE GENOMIC DNA]</scope>
    <source>
        <strain evidence="3">CC-503</strain>
    </source>
</reference>
<feature type="region of interest" description="Disordered" evidence="1">
    <location>
        <begin position="827"/>
        <end position="850"/>
    </location>
</feature>
<feature type="compositionally biased region" description="Polar residues" evidence="1">
    <location>
        <begin position="95"/>
        <end position="113"/>
    </location>
</feature>
<dbReference type="KEGG" id="cre:CHLRE_17g732750v5"/>
<dbReference type="InParanoid" id="A0A2K3CR38"/>
<feature type="compositionally biased region" description="Gly residues" evidence="1">
    <location>
        <begin position="257"/>
        <end position="272"/>
    </location>
</feature>
<feature type="region of interest" description="Disordered" evidence="1">
    <location>
        <begin position="87"/>
        <end position="117"/>
    </location>
</feature>
<dbReference type="OrthoDB" id="552114at2759"/>
<dbReference type="ExpressionAtlas" id="A0A2K3CR38">
    <property type="expression patterns" value="differential"/>
</dbReference>
<gene>
    <name evidence="2" type="ORF">CHLRE_17g732750v5</name>
</gene>
<protein>
    <submittedName>
        <fullName evidence="2">Uncharacterized protein</fullName>
    </submittedName>
</protein>
<feature type="compositionally biased region" description="Low complexity" evidence="1">
    <location>
        <begin position="479"/>
        <end position="502"/>
    </location>
</feature>
<proteinExistence type="predicted"/>
<sequence length="1251" mass="122697">MTTLLDLPPAVWAVHLGPRLSPRALAALRQASRAAAALVDGFLIRRLALLPTVPWLLQRQAATREAPPPETAGGNAAVEGSCRGAVTDGACGPGQESQQDQTSQRSNDTSKTANAAGVSQMLSQRFSDLEELYMKPASAHDFVRRIDLGSVLRVLLGPAAPPRLAALHLAGWPPPHTGPLCAALSSWCPWLHTLVLEGLLGGADDGGGGEGGGGGGGGGGSNGCRGDGGRRGAGSGRSDATSRDGLERRGGREAGRPQGGAAEGSGGGSGEESGGEEDDSLRGCGASEGDGDASRSSGQQAAAVASGGGLAAALSGLTCLRRLSLRYGAAGGAAGSAVSRHRPPRACPDLSPLTQLTALQLAGVVPNAATAASLAGLTGLASLHLELLHDGYDKGMRVLDLSAHTRLTSLVFRARLPGSAAATSLRHHHQHHPLHPLRAPQPSPLPCPAPLRGSLQQLPYSLLSLAVDIPPWRPRLDAAAAGWADPGPGPGPSAEGTEAGGPDAQTQKRRRDRAGGGEAGGGVSAAGAAGGAAAGPPRLRLLACAPDLLPCLRELGLSVRELRGLRLVTPPSLASSGAGGGAGGSGGCYGGGSGFGGCGGCLGMAPGCSSVAAWEAAMPACGPSCACAAGCGLSGADGGPDRIRTAAGAAAMGMRTGDALTSTCSAVRRNGAGATGASADWHGKVGHGGGRGALEALARCAALAASSPPHPGADAVAALRLLPAHLIPLAVPLRAPSPPLQAEAAAAAAVEAVPAAAAAAGGPPGLAGGSAVADVATRSDGAAVRSRHLSYIEVSARVNQESAAALLTILERAAAASLQAQLRSGATSGAGYEGREPASEGGCDGDGGGGGGGGQLSLNLTLSLERNVNGAELLTDLAALQAKYGSNGVSNGHGHEHRDGGLHAAVSGGSSGSSSSSSSSSRDAGGGPGGSATGATGATGTSTSGIGIRHLALLDLSAQATAFPRGYSISGINRNSSNASKTCANGAANAQQQQAGGTAAAAAPGLLPPPPSLPPFFQALLALGSCLTTLTLQPVRNMLRPLAEALGSSSSIVNGSSSGSCSGCPALRLLRLHDVDEDGCSAAERPLLPRLGDLMLAFGGCSSTDICSGSSSSSSNSHGGLGMDNSCFGGGVLLGDHASLFGTEAAALAVARGHAIEMVGCDIETEGAAVAAAGAPGESILSGGEAGCQGAAGDDEARQAATGEGRQGHCRRDDAMRALVVPQLQPWEVECLGREVEAISGGRCACILVRS</sequence>
<evidence type="ECO:0000256" key="1">
    <source>
        <dbReference type="SAM" id="MobiDB-lite"/>
    </source>
</evidence>
<feature type="region of interest" description="Disordered" evidence="1">
    <location>
        <begin position="422"/>
        <end position="450"/>
    </location>
</feature>
<feature type="compositionally biased region" description="Gly residues" evidence="1">
    <location>
        <begin position="516"/>
        <end position="530"/>
    </location>
</feature>
<evidence type="ECO:0000313" key="3">
    <source>
        <dbReference type="Proteomes" id="UP000006906"/>
    </source>
</evidence>
<accession>A0A2K3CR38</accession>
<dbReference type="Gramene" id="PNW70743">
    <property type="protein sequence ID" value="PNW70743"/>
    <property type="gene ID" value="CHLRE_17g732750v5"/>
</dbReference>
<name>A0A2K3CR38_CHLRE</name>
<feature type="region of interest" description="Disordered" evidence="1">
    <location>
        <begin position="888"/>
        <end position="939"/>
    </location>
</feature>
<feature type="region of interest" description="Disordered" evidence="1">
    <location>
        <begin position="207"/>
        <end position="300"/>
    </location>
</feature>
<dbReference type="EMBL" id="CM008978">
    <property type="protein sequence ID" value="PNW70743.1"/>
    <property type="molecule type" value="Genomic_DNA"/>
</dbReference>
<evidence type="ECO:0000313" key="2">
    <source>
        <dbReference type="EMBL" id="PNW70743.1"/>
    </source>
</evidence>